<accession>A0A6A6XTH9</accession>
<keyword evidence="2" id="KW-1185">Reference proteome</keyword>
<dbReference type="Proteomes" id="UP000799757">
    <property type="component" value="Unassembled WGS sequence"/>
</dbReference>
<reference evidence="1" key="1">
    <citation type="journal article" date="2020" name="Stud. Mycol.">
        <title>101 Dothideomycetes genomes: a test case for predicting lifestyles and emergence of pathogens.</title>
        <authorList>
            <person name="Haridas S."/>
            <person name="Albert R."/>
            <person name="Binder M."/>
            <person name="Bloem J."/>
            <person name="Labutti K."/>
            <person name="Salamov A."/>
            <person name="Andreopoulos B."/>
            <person name="Baker S."/>
            <person name="Barry K."/>
            <person name="Bills G."/>
            <person name="Bluhm B."/>
            <person name="Cannon C."/>
            <person name="Castanera R."/>
            <person name="Culley D."/>
            <person name="Daum C."/>
            <person name="Ezra D."/>
            <person name="Gonzalez J."/>
            <person name="Henrissat B."/>
            <person name="Kuo A."/>
            <person name="Liang C."/>
            <person name="Lipzen A."/>
            <person name="Lutzoni F."/>
            <person name="Magnuson J."/>
            <person name="Mondo S."/>
            <person name="Nolan M."/>
            <person name="Ohm R."/>
            <person name="Pangilinan J."/>
            <person name="Park H.-J."/>
            <person name="Ramirez L."/>
            <person name="Alfaro M."/>
            <person name="Sun H."/>
            <person name="Tritt A."/>
            <person name="Yoshinaga Y."/>
            <person name="Zwiers L.-H."/>
            <person name="Turgeon B."/>
            <person name="Goodwin S."/>
            <person name="Spatafora J."/>
            <person name="Crous P."/>
            <person name="Grigoriev I."/>
        </authorList>
    </citation>
    <scope>NUCLEOTIDE SEQUENCE</scope>
    <source>
        <strain evidence="1">CBS 109.77</strain>
    </source>
</reference>
<dbReference type="PANTHER" id="PTHR42085">
    <property type="entry name" value="F-BOX DOMAIN-CONTAINING PROTEIN"/>
    <property type="match status" value="1"/>
</dbReference>
<evidence type="ECO:0008006" key="3">
    <source>
        <dbReference type="Google" id="ProtNLM"/>
    </source>
</evidence>
<dbReference type="AlphaFoldDB" id="A0A6A6XTH9"/>
<dbReference type="EMBL" id="MU001757">
    <property type="protein sequence ID" value="KAF2799871.1"/>
    <property type="molecule type" value="Genomic_DNA"/>
</dbReference>
<dbReference type="OrthoDB" id="62952at2759"/>
<name>A0A6A6XTH9_9PLEO</name>
<protein>
    <recommendedName>
        <fullName evidence="3">F-box domain-containing protein</fullName>
    </recommendedName>
</protein>
<gene>
    <name evidence="1" type="ORF">K505DRAFT_44304</name>
</gene>
<dbReference type="InterPro" id="IPR038883">
    <property type="entry name" value="AN11006-like"/>
</dbReference>
<dbReference type="PANTHER" id="PTHR42085:SF1">
    <property type="entry name" value="F-BOX DOMAIN-CONTAINING PROTEIN"/>
    <property type="match status" value="1"/>
</dbReference>
<sequence length="223" mass="25210">MSRARNRSKASFLDLPAEIRNNIYSRVLICEGYVRVMPQAPTKVAALVLLRTCKQIHDEAASIFYGANSFYVSTRKDIRHVPGKKEMFPDLGGLCTVHNGLSQAGGLIFPAPRYHVYLTRLTIDAKLALVTGPRSGSRPPLDAFELAGHDSQRLFEELDTRLIDVYTRMRMLWEEKERRWEGKLVTVEQDGPDKVVMSISMSFFEDEAEEIATRGMWKSVAGT</sequence>
<evidence type="ECO:0000313" key="2">
    <source>
        <dbReference type="Proteomes" id="UP000799757"/>
    </source>
</evidence>
<proteinExistence type="predicted"/>
<organism evidence="1 2">
    <name type="scientific">Melanomma pulvis-pyrius CBS 109.77</name>
    <dbReference type="NCBI Taxonomy" id="1314802"/>
    <lineage>
        <taxon>Eukaryota</taxon>
        <taxon>Fungi</taxon>
        <taxon>Dikarya</taxon>
        <taxon>Ascomycota</taxon>
        <taxon>Pezizomycotina</taxon>
        <taxon>Dothideomycetes</taxon>
        <taxon>Pleosporomycetidae</taxon>
        <taxon>Pleosporales</taxon>
        <taxon>Melanommataceae</taxon>
        <taxon>Melanomma</taxon>
    </lineage>
</organism>
<evidence type="ECO:0000313" key="1">
    <source>
        <dbReference type="EMBL" id="KAF2799871.1"/>
    </source>
</evidence>